<organism evidence="2 3">
    <name type="scientific">Puccinia sorghi</name>
    <dbReference type="NCBI Taxonomy" id="27349"/>
    <lineage>
        <taxon>Eukaryota</taxon>
        <taxon>Fungi</taxon>
        <taxon>Dikarya</taxon>
        <taxon>Basidiomycota</taxon>
        <taxon>Pucciniomycotina</taxon>
        <taxon>Pucciniomycetes</taxon>
        <taxon>Pucciniales</taxon>
        <taxon>Pucciniaceae</taxon>
        <taxon>Puccinia</taxon>
    </lineage>
</organism>
<evidence type="ECO:0000256" key="1">
    <source>
        <dbReference type="SAM" id="Phobius"/>
    </source>
</evidence>
<accession>A0A0L6UVA6</accession>
<keyword evidence="1" id="KW-0472">Membrane</keyword>
<evidence type="ECO:0000313" key="3">
    <source>
        <dbReference type="Proteomes" id="UP000037035"/>
    </source>
</evidence>
<comment type="caution">
    <text evidence="2">The sequence shown here is derived from an EMBL/GenBank/DDBJ whole genome shotgun (WGS) entry which is preliminary data.</text>
</comment>
<dbReference type="EMBL" id="LAVV01008671">
    <property type="protein sequence ID" value="KNZ52197.1"/>
    <property type="molecule type" value="Genomic_DNA"/>
</dbReference>
<sequence>MSGWLAVLQNKIKQASHIGLWGVLRRNEEGLRTLDGLEKKNSLKAKETSFKPVPGTSENFNINRSSQNYQAWLNKPPFDPICESSLKTHPRQLRSRTSDLHGRILRHKERWRRSCCLVRNSGRTCSLSVVTIGHMCVLSCGSASWRRLYRSPSYDSWTPHRYHCSHHYAFNLIRIIMENQVFISAYILTDNMGVIQRTSDCHAAKPALSGTGHQVIRGNEFADALAKEATSRNSSPDRTHSSGKSARNRLPKISTLFLVFFFFFFLSSSRCIHSVQCYGQLPKKKSPQYYAVKRKKWELWKYITESQAHNVNDCALMTIKIRCGVDDFHQLLHLFRVVVTHKPLSLIATQSFSPQGLSFFFFKFNLILKSMHSQHHILNQLLKLLSVCSTQQITGIKRLTFRRSITIVSVPQLAMVRYLNVFEFSISYIAYHLSYCSLFHFYFLLLLVSIIIFNNFCWLLKRRELTSHTLRKKNQFLGQEEGSQE</sequence>
<dbReference type="VEuPathDB" id="FungiDB:VP01_3652g2"/>
<dbReference type="AlphaFoldDB" id="A0A0L6UVA6"/>
<proteinExistence type="predicted"/>
<keyword evidence="1" id="KW-1133">Transmembrane helix</keyword>
<protein>
    <submittedName>
        <fullName evidence="2">Uncharacterized protein</fullName>
    </submittedName>
</protein>
<evidence type="ECO:0000313" key="2">
    <source>
        <dbReference type="EMBL" id="KNZ52197.1"/>
    </source>
</evidence>
<gene>
    <name evidence="2" type="ORF">VP01_3652g2</name>
</gene>
<feature type="transmembrane region" description="Helical" evidence="1">
    <location>
        <begin position="439"/>
        <end position="460"/>
    </location>
</feature>
<name>A0A0L6UVA6_9BASI</name>
<keyword evidence="1" id="KW-0812">Transmembrane</keyword>
<reference evidence="2 3" key="1">
    <citation type="submission" date="2015-08" db="EMBL/GenBank/DDBJ databases">
        <title>Next Generation Sequencing and Analysis of the Genome of Puccinia sorghi L Schw, the Causal Agent of Maize Common Rust.</title>
        <authorList>
            <person name="Rochi L."/>
            <person name="Burguener G."/>
            <person name="Darino M."/>
            <person name="Turjanski A."/>
            <person name="Kreff E."/>
            <person name="Dieguez M.J."/>
            <person name="Sacco F."/>
        </authorList>
    </citation>
    <scope>NUCLEOTIDE SEQUENCE [LARGE SCALE GENOMIC DNA]</scope>
    <source>
        <strain evidence="2 3">RO10H11247</strain>
    </source>
</reference>
<keyword evidence="3" id="KW-1185">Reference proteome</keyword>
<dbReference type="Proteomes" id="UP000037035">
    <property type="component" value="Unassembled WGS sequence"/>
</dbReference>